<dbReference type="OrthoDB" id="9816705at2"/>
<gene>
    <name evidence="2" type="ORF">SAMN04487865_10885</name>
</gene>
<accession>A0A662ZCT1</accession>
<feature type="coiled-coil region" evidence="1">
    <location>
        <begin position="196"/>
        <end position="267"/>
    </location>
</feature>
<dbReference type="RefSeq" id="WP_074841786.1">
    <property type="nucleotide sequence ID" value="NZ_CP047056.1"/>
</dbReference>
<reference evidence="2 3" key="1">
    <citation type="submission" date="2016-10" db="EMBL/GenBank/DDBJ databases">
        <authorList>
            <person name="Varghese N."/>
            <person name="Submissions S."/>
        </authorList>
    </citation>
    <scope>NUCLEOTIDE SEQUENCE [LARGE SCALE GENOMIC DNA]</scope>
    <source>
        <strain evidence="2 3">22B</strain>
    </source>
</reference>
<keyword evidence="1" id="KW-0175">Coiled coil</keyword>
<dbReference type="EMBL" id="FOSF01000088">
    <property type="protein sequence ID" value="SFK48773.1"/>
    <property type="molecule type" value="Genomic_DNA"/>
</dbReference>
<evidence type="ECO:0000313" key="3">
    <source>
        <dbReference type="Proteomes" id="UP000243374"/>
    </source>
</evidence>
<name>A0A662ZCT1_9GAMM</name>
<sequence length="1775" mass="197187">MSDFSVKNRDNINTANIQIQQNQNAEKKTSQAQEDNLKEGLSLHKKIKNLSITKGNSIEKVRSQLMTLEDSIRNKGGSKTLLKEQKLFFLTNLENTLISNILTKQAPHLMQLQMKAADCDLNFKEKCLSILDGNNNLNTQGNVYKSAKTSEQKAFLDLMFAFKFTSTFCNQFAKENQTGADSKLQMQLLGLMGELLSCEEKDIDKAKANLLELLNNLPANKKLKETHALNEFKNKINAIAENKKTVASEIKKLHEEYKQAIANLKNVNPETLKFTTLSYNKSSQTANVPSMCGISSLIEGEVLGELKKEIEQDLKPRIDNLKKIAKDIELTFKAKNLKGLTLSNLRKRLEGETENTYLKQKIENYSREAFEKIGGRIVSLLDNPLSNINLASELTKIGDMIGRELLEEHSKPLSKILSLNLAKIPVQSDSLDSTQNLKTLKSILNTINSDDNLLNHFPDIIQTLTLNQFDLKSFAILGGAKKNDSYEITSAKCTEVIERICSILDGKENGAAFIDRLADNIEQSESSSDAFAAVASVLSQSHDELLSQKCGKYLNLNLIKQAAKLDLEKGDLQHWNIPPTPEELKANPQQYEDFILEQKLIKILNGKPSEIDSSLLKDLLDAAVLGKLKHCRTIWNSILGAAYHTEMATKLERNEISRVPKQIYSITAEESSPDIPLLAPANHSGENARKDFQNSLSDNVKKLMKTQSFGLFRKESQSKNVDEITSKLNSLNDGKILKAMSNESMAGKKMLCLDEMRKELIFINQNILKGGTSQFKDIADPEKLLHESIDKSVLMDEVNSKYKGIGEKFSSLIKSRNEVLQNPVLSQLLAAQGLEPGQIPKGEDVAVTLVTLRDNLIDDLDLLDNRALKAIGIEHPEKLSLTSEDYSFGKELNNYLAKQHMLIASGINTPPSDPKFSADKIAEFEKKCDELLLTLKDRFTQDCRVKPLSKTAKLLLSKYVQITALRYGDSYSQFIAKDKGTAFILKNGDSETNIKKAQQLTFEENVKINAKLTSLSSGNLKTDDKELVAIEKLILNDLCQQLGFDDEEETSLYAAVTEGKLSFDEKKELIASIKLLPMNVNLDSFEAADPRDSQKTSFSDDLRNLNNTLENDFNEKLKNFAGSYLFSEKMTQADALISYINHGVDKTEATKQALSSAYTQTALTQNNTLKKISNDFENNYGEKLGSVQEKASVFSKALSEQIYTVGDKLLGNLTVRSQVRLAASYAAAQLGYSGKDELIEAYQSNEISREEKNKILSEMVHALNERGLDRNLSTILAMARLREGKHQNILARTWTFVRNKMFNGLAKIQSAFSKLNENDLARIRRKRQEFTTYLPAVTEMVNSIGKDNVKYFDNDKEFKLTIKPFDVTDAIASTGLQENGVVTLKLALALMNKSGMVLNREQNGKINLAVNTSTIFGATATADIDLIEACGASAEANGNIGGGKVLNLKFDSDDEAAVFICKMFTGQLNADDVRLANEAATGTIFQAGTEIGIDAKAGAALNLAAFNEESAGYSDTITDPEEEFAKNHPILDTVMSNADIADLKLSGGYNHESKTVTDNSGVLTETHRQWKVETEFSSFAFAGKYQVIANETSEVLKNGIEPLEKISDHKDNIDGKINELLNKPLKAMGINYGENYHTVHTSDITGSIDYATDTTVTTALSDKELENLKAQGFINETLENQLKESESDIVKVSQVMRLKQSVIDRYQNDPKALARAAKDVKKNYELISFSVEISDSEKKVEHYDFANLISLGFVSYSSSATAKGTTVIKIEKSKL</sequence>
<proteinExistence type="predicted"/>
<evidence type="ECO:0000256" key="1">
    <source>
        <dbReference type="SAM" id="Coils"/>
    </source>
</evidence>
<protein>
    <submittedName>
        <fullName evidence="2">Uncharacterized protein</fullName>
    </submittedName>
</protein>
<evidence type="ECO:0000313" key="2">
    <source>
        <dbReference type="EMBL" id="SFK48773.1"/>
    </source>
</evidence>
<dbReference type="Proteomes" id="UP000243374">
    <property type="component" value="Unassembled WGS sequence"/>
</dbReference>
<organism evidence="2 3">
    <name type="scientific">Succinivibrio dextrinosolvens</name>
    <dbReference type="NCBI Taxonomy" id="83771"/>
    <lineage>
        <taxon>Bacteria</taxon>
        <taxon>Pseudomonadati</taxon>
        <taxon>Pseudomonadota</taxon>
        <taxon>Gammaproteobacteria</taxon>
        <taxon>Aeromonadales</taxon>
        <taxon>Succinivibrionaceae</taxon>
        <taxon>Succinivibrio</taxon>
    </lineage>
</organism>
<keyword evidence="3" id="KW-1185">Reference proteome</keyword>